<feature type="repeat" description="TPR" evidence="1">
    <location>
        <begin position="20"/>
        <end position="53"/>
    </location>
</feature>
<dbReference type="Pfam" id="PF13428">
    <property type="entry name" value="TPR_14"/>
    <property type="match status" value="1"/>
</dbReference>
<dbReference type="GeneID" id="104964982"/>
<proteinExistence type="predicted"/>
<dbReference type="GO" id="GO:0001822">
    <property type="term" value="P:kidney development"/>
    <property type="evidence" value="ECO:0007669"/>
    <property type="project" value="TreeGrafter"/>
</dbReference>
<dbReference type="GO" id="GO:1905515">
    <property type="term" value="P:non-motile cilium assembly"/>
    <property type="evidence" value="ECO:0007669"/>
    <property type="project" value="TreeGrafter"/>
</dbReference>
<gene>
    <name evidence="3" type="primary">LOC104964982</name>
</gene>
<dbReference type="GO" id="GO:0097730">
    <property type="term" value="C:non-motile cilium"/>
    <property type="evidence" value="ECO:0007669"/>
    <property type="project" value="TreeGrafter"/>
</dbReference>
<dbReference type="InterPro" id="IPR019734">
    <property type="entry name" value="TPR_rpt"/>
</dbReference>
<evidence type="ECO:0000313" key="2">
    <source>
        <dbReference type="Proteomes" id="UP000504611"/>
    </source>
</evidence>
<dbReference type="GO" id="GO:0060122">
    <property type="term" value="P:inner ear receptor cell stereocilium organization"/>
    <property type="evidence" value="ECO:0007669"/>
    <property type="project" value="TreeGrafter"/>
</dbReference>
<dbReference type="GO" id="GO:0005814">
    <property type="term" value="C:centriole"/>
    <property type="evidence" value="ECO:0007669"/>
    <property type="project" value="TreeGrafter"/>
</dbReference>
<dbReference type="PANTHER" id="PTHR44117">
    <property type="entry name" value="INTRAFLAGELLAR TRANSPORT PROTEIN 88 HOMOLOG"/>
    <property type="match status" value="1"/>
</dbReference>
<reference evidence="3" key="1">
    <citation type="submission" date="2025-08" db="UniProtKB">
        <authorList>
            <consortium name="RefSeq"/>
        </authorList>
    </citation>
    <scope>IDENTIFICATION</scope>
    <source>
        <tissue evidence="3">Muscle</tissue>
    </source>
</reference>
<evidence type="ECO:0000313" key="3">
    <source>
        <dbReference type="RefSeq" id="XP_010792221.1"/>
    </source>
</evidence>
<dbReference type="PANTHER" id="PTHR44117:SF1">
    <property type="entry name" value="INTRAFLAGELLAR TRANSPORT PROTEIN 88 HOMOLOG"/>
    <property type="match status" value="1"/>
</dbReference>
<dbReference type="Gene3D" id="1.25.40.10">
    <property type="entry name" value="Tetratricopeptide repeat domain"/>
    <property type="match status" value="1"/>
</dbReference>
<dbReference type="PROSITE" id="PS50005">
    <property type="entry name" value="TPR"/>
    <property type="match status" value="1"/>
</dbReference>
<name>A0A6I9Q3B4_9TELE</name>
<dbReference type="Proteomes" id="UP000504611">
    <property type="component" value="Unplaced"/>
</dbReference>
<sequence>MTPHYANPDTESFRYYPSNIDVIEWLGAYYIETQFCEKAIQFFERATLIQPTQVKWQLMVASCYRRSGNYQKALETYKDIHRKFPENVECLRFLVRLCTDMGLNEVQEYATKLKKVEKMKEIREQVNHFAFKKLFPSLLKPFCVIKHLF</sequence>
<keyword evidence="1" id="KW-0802">TPR repeat</keyword>
<dbReference type="InterPro" id="IPR011990">
    <property type="entry name" value="TPR-like_helical_dom_sf"/>
</dbReference>
<dbReference type="OrthoDB" id="1926212at2759"/>
<dbReference type="GO" id="GO:0042073">
    <property type="term" value="P:intraciliary transport"/>
    <property type="evidence" value="ECO:0007669"/>
    <property type="project" value="TreeGrafter"/>
</dbReference>
<accession>A0A6I9Q3B4</accession>
<evidence type="ECO:0000256" key="1">
    <source>
        <dbReference type="PROSITE-ProRule" id="PRU00339"/>
    </source>
</evidence>
<dbReference type="RefSeq" id="XP_010792221.1">
    <property type="nucleotide sequence ID" value="XM_010793919.1"/>
</dbReference>
<dbReference type="GO" id="GO:0036064">
    <property type="term" value="C:ciliary basal body"/>
    <property type="evidence" value="ECO:0007669"/>
    <property type="project" value="TreeGrafter"/>
</dbReference>
<keyword evidence="2" id="KW-1185">Reference proteome</keyword>
<organism evidence="2 3">
    <name type="scientific">Notothenia coriiceps</name>
    <name type="common">black rockcod</name>
    <dbReference type="NCBI Taxonomy" id="8208"/>
    <lineage>
        <taxon>Eukaryota</taxon>
        <taxon>Metazoa</taxon>
        <taxon>Chordata</taxon>
        <taxon>Craniata</taxon>
        <taxon>Vertebrata</taxon>
        <taxon>Euteleostomi</taxon>
        <taxon>Actinopterygii</taxon>
        <taxon>Neopterygii</taxon>
        <taxon>Teleostei</taxon>
        <taxon>Neoteleostei</taxon>
        <taxon>Acanthomorphata</taxon>
        <taxon>Eupercaria</taxon>
        <taxon>Perciformes</taxon>
        <taxon>Notothenioidei</taxon>
        <taxon>Nototheniidae</taxon>
        <taxon>Notothenia</taxon>
    </lineage>
</organism>
<dbReference type="SUPFAM" id="SSF48452">
    <property type="entry name" value="TPR-like"/>
    <property type="match status" value="1"/>
</dbReference>
<dbReference type="GO" id="GO:0019894">
    <property type="term" value="F:kinesin binding"/>
    <property type="evidence" value="ECO:0007669"/>
    <property type="project" value="TreeGrafter"/>
</dbReference>
<dbReference type="AlphaFoldDB" id="A0A6I9Q3B4"/>
<protein>
    <submittedName>
        <fullName evidence="3">Intraflagellar transport protein 88 homolog</fullName>
    </submittedName>
</protein>
<dbReference type="KEGG" id="ncc:104964982"/>
<dbReference type="GO" id="GO:0097546">
    <property type="term" value="C:ciliary base"/>
    <property type="evidence" value="ECO:0007669"/>
    <property type="project" value="TreeGrafter"/>
</dbReference>